<dbReference type="Proteomes" id="UP000674270">
    <property type="component" value="Unassembled WGS sequence"/>
</dbReference>
<dbReference type="InterPro" id="IPR008966">
    <property type="entry name" value="Adhesion_dom_sf"/>
</dbReference>
<dbReference type="PANTHER" id="PTHR33420">
    <property type="entry name" value="FIMBRIAL SUBUNIT ELFA-RELATED"/>
    <property type="match status" value="1"/>
</dbReference>
<gene>
    <name evidence="6" type="ORF">J7T18_19755</name>
</gene>
<dbReference type="Pfam" id="PF00419">
    <property type="entry name" value="Fimbrial"/>
    <property type="match status" value="1"/>
</dbReference>
<evidence type="ECO:0000256" key="2">
    <source>
        <dbReference type="ARBA" id="ARBA00022729"/>
    </source>
</evidence>
<name>A0A8I2DDL2_9GAMM</name>
<feature type="domain" description="Fimbrial-type adhesion" evidence="5">
    <location>
        <begin position="194"/>
        <end position="345"/>
    </location>
</feature>
<feature type="signal peptide" evidence="4">
    <location>
        <begin position="1"/>
        <end position="24"/>
    </location>
</feature>
<dbReference type="AlphaFoldDB" id="A0A8I2DDL2"/>
<dbReference type="PROSITE" id="PS51257">
    <property type="entry name" value="PROKAR_LIPOPROTEIN"/>
    <property type="match status" value="1"/>
</dbReference>
<dbReference type="InterPro" id="IPR050263">
    <property type="entry name" value="Bact_Fimbrial_Adh_Pro"/>
</dbReference>
<dbReference type="InterPro" id="IPR000259">
    <property type="entry name" value="Adhesion_dom_fimbrial"/>
</dbReference>
<dbReference type="EMBL" id="JAGKLY010000014">
    <property type="protein sequence ID" value="MBQ0270521.1"/>
    <property type="molecule type" value="Genomic_DNA"/>
</dbReference>
<feature type="chain" id="PRO_5041110206" evidence="4">
    <location>
        <begin position="25"/>
        <end position="346"/>
    </location>
</feature>
<comment type="caution">
    <text evidence="6">The sequence shown here is derived from an EMBL/GenBank/DDBJ whole genome shotgun (WGS) entry which is preliminary data.</text>
</comment>
<organism evidence="6 7">
    <name type="scientific">Providencia huaxiensis</name>
    <dbReference type="NCBI Taxonomy" id="2027290"/>
    <lineage>
        <taxon>Bacteria</taxon>
        <taxon>Pseudomonadati</taxon>
        <taxon>Pseudomonadota</taxon>
        <taxon>Gammaproteobacteria</taxon>
        <taxon>Enterobacterales</taxon>
        <taxon>Morganellaceae</taxon>
        <taxon>Providencia</taxon>
    </lineage>
</organism>
<evidence type="ECO:0000256" key="3">
    <source>
        <dbReference type="ARBA" id="ARBA00023263"/>
    </source>
</evidence>
<evidence type="ECO:0000313" key="6">
    <source>
        <dbReference type="EMBL" id="MBQ0270521.1"/>
    </source>
</evidence>
<evidence type="ECO:0000256" key="1">
    <source>
        <dbReference type="ARBA" id="ARBA00004561"/>
    </source>
</evidence>
<keyword evidence="2 4" id="KW-0732">Signal</keyword>
<dbReference type="Gene3D" id="2.60.40.1090">
    <property type="entry name" value="Fimbrial-type adhesion domain"/>
    <property type="match status" value="1"/>
</dbReference>
<evidence type="ECO:0000259" key="5">
    <source>
        <dbReference type="Pfam" id="PF00419"/>
    </source>
</evidence>
<dbReference type="RefSeq" id="WP_210848918.1">
    <property type="nucleotide sequence ID" value="NZ_JAGKLY010000014.1"/>
</dbReference>
<proteinExistence type="predicted"/>
<evidence type="ECO:0000313" key="7">
    <source>
        <dbReference type="Proteomes" id="UP000674270"/>
    </source>
</evidence>
<dbReference type="SUPFAM" id="SSF49401">
    <property type="entry name" value="Bacterial adhesins"/>
    <property type="match status" value="1"/>
</dbReference>
<dbReference type="GO" id="GO:0043709">
    <property type="term" value="P:cell adhesion involved in single-species biofilm formation"/>
    <property type="evidence" value="ECO:0007669"/>
    <property type="project" value="TreeGrafter"/>
</dbReference>
<accession>A0A8I2DDL2</accession>
<keyword evidence="3" id="KW-0281">Fimbrium</keyword>
<protein>
    <submittedName>
        <fullName evidence="6">Fimbrial protein</fullName>
    </submittedName>
</protein>
<dbReference type="GO" id="GO:0009289">
    <property type="term" value="C:pilus"/>
    <property type="evidence" value="ECO:0007669"/>
    <property type="project" value="UniProtKB-SubCell"/>
</dbReference>
<dbReference type="PANTHER" id="PTHR33420:SF31">
    <property type="entry name" value="TYPE 1 FIMBRIN D-MANNOSE SPECIFIC ADHESIN"/>
    <property type="match status" value="1"/>
</dbReference>
<reference evidence="6" key="1">
    <citation type="submission" date="2021-03" db="EMBL/GenBank/DDBJ databases">
        <authorList>
            <person name="Stanton E."/>
        </authorList>
    </citation>
    <scope>NUCLEOTIDE SEQUENCE</scope>
    <source>
        <strain evidence="6">2020EL-00113</strain>
    </source>
</reference>
<dbReference type="InterPro" id="IPR036937">
    <property type="entry name" value="Adhesion_dom_fimbrial_sf"/>
</dbReference>
<evidence type="ECO:0000256" key="4">
    <source>
        <dbReference type="SAM" id="SignalP"/>
    </source>
</evidence>
<comment type="subcellular location">
    <subcellularLocation>
        <location evidence="1">Fimbrium</location>
    </subcellularLocation>
</comment>
<sequence>MKSKKLFLLALLSFLPFVSTNAFAVACYYSSGADVNLDLSSTFNSSNNLQGTQVELVRQFTSQVWAKCPPFTPPNESEKNITYRTYVTTLPISEVIDSWKYLNVNDYIDVATKITDNQGSIQVPFYPPVNHFKMGESYYVSEFNPFPVADRNFTFRVRIKRPFINYVNINTKLFDVYVNTNYGESLGPVVYRITLSGIINVPQTCVLNTDQIIEFDFGEIGAQLFSRAGAGNPALYINPMTKAVDIKCTNIAAGTAQLALRVEAENTNGNIIVSDNADVGFKMSAPDINGTQHTFIPNNINDRIGFKLDDSGRGNVNITVVPVSVTGNMPQPGIFTARGYLRVDFF</sequence>